<dbReference type="EMBL" id="ACEQ02000020">
    <property type="protein sequence ID" value="EEZ75251.1"/>
    <property type="molecule type" value="Genomic_DNA"/>
</dbReference>
<protein>
    <submittedName>
        <fullName evidence="1">Uncharacterized protein</fullName>
    </submittedName>
</protein>
<sequence length="41" mass="4638">MPSETELSFRRHFYQGLAPVSASVSPLGRKLFIRQDGFSPQ</sequence>
<proteinExistence type="predicted"/>
<evidence type="ECO:0000313" key="1">
    <source>
        <dbReference type="EMBL" id="EEZ75251.1"/>
    </source>
</evidence>
<comment type="caution">
    <text evidence="1">The sequence shown here is derived from an EMBL/GenBank/DDBJ whole genome shotgun (WGS) entry which is preliminary data.</text>
</comment>
<dbReference type="AlphaFoldDB" id="D0WAX8"/>
<accession>D0WAX8</accession>
<evidence type="ECO:0000313" key="2">
    <source>
        <dbReference type="Proteomes" id="UP000003843"/>
    </source>
</evidence>
<reference evidence="1 2" key="1">
    <citation type="submission" date="2009-10" db="EMBL/GenBank/DDBJ databases">
        <authorList>
            <person name="Weinstock G."/>
            <person name="Sodergren E."/>
            <person name="Clifton S."/>
            <person name="Fulton L."/>
            <person name="Fulton B."/>
            <person name="Courtney L."/>
            <person name="Fronick C."/>
            <person name="Harrison M."/>
            <person name="Strong C."/>
            <person name="Farmer C."/>
            <person name="Delahaunty K."/>
            <person name="Markovic C."/>
            <person name="Hall O."/>
            <person name="Minx P."/>
            <person name="Tomlinson C."/>
            <person name="Mitreva M."/>
            <person name="Nelson J."/>
            <person name="Hou S."/>
            <person name="Wollam A."/>
            <person name="Pepin K.H."/>
            <person name="Johnson M."/>
            <person name="Bhonagiri V."/>
            <person name="Nash W.E."/>
            <person name="Warren W."/>
            <person name="Chinwalla A."/>
            <person name="Mardis E.R."/>
            <person name="Wilson R.K."/>
        </authorList>
    </citation>
    <scope>NUCLEOTIDE SEQUENCE [LARGE SCALE GENOMIC DNA]</scope>
    <source>
        <strain evidence="1 2">ATCC 23970</strain>
    </source>
</reference>
<dbReference type="Proteomes" id="UP000003843">
    <property type="component" value="Unassembled WGS sequence"/>
</dbReference>
<name>D0WAX8_NEILA</name>
<organism evidence="1 2">
    <name type="scientific">Neisseria lactamica ATCC 23970</name>
    <dbReference type="NCBI Taxonomy" id="546265"/>
    <lineage>
        <taxon>Bacteria</taxon>
        <taxon>Pseudomonadati</taxon>
        <taxon>Pseudomonadota</taxon>
        <taxon>Betaproteobacteria</taxon>
        <taxon>Neisseriales</taxon>
        <taxon>Neisseriaceae</taxon>
        <taxon>Neisseria</taxon>
    </lineage>
</organism>
<gene>
    <name evidence="1" type="ORF">NEILACOT_04701</name>
</gene>